<dbReference type="Pfam" id="PF03097">
    <property type="entry name" value="BRO1"/>
    <property type="match status" value="1"/>
</dbReference>
<evidence type="ECO:0000313" key="7">
    <source>
        <dbReference type="Proteomes" id="UP000472265"/>
    </source>
</evidence>
<feature type="domain" description="BRO1" evidence="5">
    <location>
        <begin position="3"/>
        <end position="395"/>
    </location>
</feature>
<feature type="region of interest" description="Disordered" evidence="4">
    <location>
        <begin position="716"/>
        <end position="758"/>
    </location>
</feature>
<evidence type="ECO:0000256" key="3">
    <source>
        <dbReference type="SAM" id="Coils"/>
    </source>
</evidence>
<dbReference type="PANTHER" id="PTHR23030">
    <property type="entry name" value="PCD6 INTERACTING PROTEIN-RELATED"/>
    <property type="match status" value="1"/>
</dbReference>
<reference evidence="6" key="3">
    <citation type="submission" date="2025-09" db="UniProtKB">
        <authorList>
            <consortium name="Ensembl"/>
        </authorList>
    </citation>
    <scope>IDENTIFICATION</scope>
</reference>
<comment type="subcellular location">
    <subcellularLocation>
        <location evidence="1">Midbody</location>
        <location evidence="1">Midbody ring</location>
    </subcellularLocation>
</comment>
<dbReference type="CDD" id="cd09240">
    <property type="entry name" value="BRO1_Alix"/>
    <property type="match status" value="1"/>
</dbReference>
<dbReference type="OMA" id="VSHAEEM"/>
<dbReference type="SMART" id="SM01041">
    <property type="entry name" value="BRO1"/>
    <property type="match status" value="1"/>
</dbReference>
<reference evidence="6" key="2">
    <citation type="submission" date="2025-08" db="UniProtKB">
        <authorList>
            <consortium name="Ensembl"/>
        </authorList>
    </citation>
    <scope>IDENTIFICATION</scope>
</reference>
<dbReference type="AlphaFoldDB" id="A0A671U1Q6"/>
<feature type="coiled-coil region" evidence="3">
    <location>
        <begin position="548"/>
        <end position="578"/>
    </location>
</feature>
<organism evidence="6 7">
    <name type="scientific">Sparus aurata</name>
    <name type="common">Gilthead sea bream</name>
    <dbReference type="NCBI Taxonomy" id="8175"/>
    <lineage>
        <taxon>Eukaryota</taxon>
        <taxon>Metazoa</taxon>
        <taxon>Chordata</taxon>
        <taxon>Craniata</taxon>
        <taxon>Vertebrata</taxon>
        <taxon>Euteleostomi</taxon>
        <taxon>Actinopterygii</taxon>
        <taxon>Neopterygii</taxon>
        <taxon>Teleostei</taxon>
        <taxon>Neoteleostei</taxon>
        <taxon>Acanthomorphata</taxon>
        <taxon>Eupercaria</taxon>
        <taxon>Spariformes</taxon>
        <taxon>Sparidae</taxon>
        <taxon>Sparus</taxon>
    </lineage>
</organism>
<dbReference type="Proteomes" id="UP000472265">
    <property type="component" value="Chromosome 3"/>
</dbReference>
<evidence type="ECO:0000256" key="2">
    <source>
        <dbReference type="ARBA" id="ARBA00074846"/>
    </source>
</evidence>
<sequence length="935" mass="103665">MATFISVPLKKSSEVDLVKPLSKFVTATYPTGEEQGEYIRAVEELNKLRRNALGRPLDKHESSLEILLRYYDQLCAVEPKFPFSENQLCLTFTWKDAFDKGSLFGGSVKLALASLGYEKTCVLFNAAALASQIASEQNLDNDEGLKAAAKYYQLASGAFGHIKDTVLSALNREPTMDISPETVGTLSLIMLAQAQEVIFLKATSDKMKDAVIAKLANQAADFYGDAFKQCQYKDNLPKEVLPVLAAKHCIMQANAELHQSVLAKQKKRFGEEIARLQHAAELVRTVASRYDEYVSVKDLSDKINRALTAAKKDNDFIYHDRVPEVKDLEHIGKAALVRATAITPPLSQKFTDLFEKMVPMAVQQSMSIYSQRKAETVNRLVGTMREATNLCNGVLASLNLPAALEDLSGDSIPQSIAEKARSIVQQGGLQSVEQLIRDLPELLTRNREILDESLKMLDDEETTDNELRTKFNQRWNRTPSGDLYKPLRAEGTNFRNILDKAVQADQVVKDRYNTHCDMIALLCKPENELNAAIPSANPTKTLQGSEVVNVLRSQLAQLEEVKKERETLEGEIKAVTFDMSVCFLTALAQDGAINEEQLSLAQLDQLYGSYNQRVQASLRTQEELLGQVQTSHQEFSSLKQSNTEANQREEVLKKLASAHDSYVEISSNLREGTKFYNDLTEILLKFQNKCSDIVFARKTERDELLKELQQSIAREPSAPNFNVPAYQSTPAAPAAGPTPAPRTVFVSSHSQSQTSNTSAAHVRPMIIYHILICVISPSTCRLHLPSSSSSPRQGPSRQQGPLHQASPLRQHPPLPLAHHPLALPLATLHLWFHHPRPRDHLTPAIRAIQGTSRCLWATIPTLTASSTCPTCPTCPTCLICPTRRTRRLQDREATQQPHPPDNLATLATHSSPLSSSPTTLSNNSSLDPVILLLTS</sequence>
<feature type="region of interest" description="Disordered" evidence="4">
    <location>
        <begin position="888"/>
        <end position="922"/>
    </location>
</feature>
<dbReference type="Gene3D" id="1.20.120.560">
    <property type="entry name" value="alix/aip1 in complex with the ypdl late domain"/>
    <property type="match status" value="1"/>
</dbReference>
<dbReference type="PANTHER" id="PTHR23030:SF39">
    <property type="entry name" value="PROGRAMMED CELL DEATH 6-INTERACTING PROTEIN"/>
    <property type="match status" value="1"/>
</dbReference>
<evidence type="ECO:0000256" key="1">
    <source>
        <dbReference type="ARBA" id="ARBA00004476"/>
    </source>
</evidence>
<proteinExistence type="predicted"/>
<gene>
    <name evidence="6" type="primary">pdcd6ip</name>
</gene>
<dbReference type="GO" id="GO:0000281">
    <property type="term" value="P:mitotic cytokinesis"/>
    <property type="evidence" value="ECO:0007669"/>
    <property type="project" value="TreeGrafter"/>
</dbReference>
<dbReference type="InterPro" id="IPR004328">
    <property type="entry name" value="BRO1_dom"/>
</dbReference>
<protein>
    <recommendedName>
        <fullName evidence="2">Programmed cell death 6-interacting protein</fullName>
    </recommendedName>
</protein>
<reference evidence="6" key="1">
    <citation type="submission" date="2021-04" db="EMBL/GenBank/DDBJ databases">
        <authorList>
            <consortium name="Wellcome Sanger Institute Data Sharing"/>
        </authorList>
    </citation>
    <scope>NUCLEOTIDE SEQUENCE [LARGE SCALE GENOMIC DNA]</scope>
</reference>
<evidence type="ECO:0000259" key="5">
    <source>
        <dbReference type="PROSITE" id="PS51180"/>
    </source>
</evidence>
<dbReference type="GeneTree" id="ENSGT00940000163083"/>
<dbReference type="PROSITE" id="PS51180">
    <property type="entry name" value="BRO1"/>
    <property type="match status" value="1"/>
</dbReference>
<feature type="region of interest" description="Disordered" evidence="4">
    <location>
        <begin position="784"/>
        <end position="815"/>
    </location>
</feature>
<evidence type="ECO:0000256" key="4">
    <source>
        <dbReference type="SAM" id="MobiDB-lite"/>
    </source>
</evidence>
<feature type="compositionally biased region" description="Low complexity" evidence="4">
    <location>
        <begin position="785"/>
        <end position="801"/>
    </location>
</feature>
<name>A0A671U1Q6_SPAAU</name>
<dbReference type="InterPro" id="IPR025304">
    <property type="entry name" value="ALIX_V_dom"/>
</dbReference>
<dbReference type="Pfam" id="PF13949">
    <property type="entry name" value="ALIX_LYPXL_bnd"/>
    <property type="match status" value="1"/>
</dbReference>
<dbReference type="Ensembl" id="ENSSAUT00010008592.1">
    <property type="protein sequence ID" value="ENSSAUP00010008048.1"/>
    <property type="gene ID" value="ENSSAUG00010002858.1"/>
</dbReference>
<dbReference type="InParanoid" id="A0A671U1Q6"/>
<feature type="compositionally biased region" description="Low complexity" evidence="4">
    <location>
        <begin position="747"/>
        <end position="758"/>
    </location>
</feature>
<keyword evidence="7" id="KW-1185">Reference proteome</keyword>
<dbReference type="CDD" id="cd09235">
    <property type="entry name" value="V_Alix"/>
    <property type="match status" value="1"/>
</dbReference>
<dbReference type="GO" id="GO:0090543">
    <property type="term" value="C:Flemming body"/>
    <property type="evidence" value="ECO:0007669"/>
    <property type="project" value="UniProtKB-SubCell"/>
</dbReference>
<dbReference type="Gene3D" id="1.25.40.280">
    <property type="entry name" value="alix/aip1 like domains"/>
    <property type="match status" value="1"/>
</dbReference>
<feature type="compositionally biased region" description="Low complexity" evidence="4">
    <location>
        <begin position="903"/>
        <end position="922"/>
    </location>
</feature>
<accession>A0A671U1Q6</accession>
<evidence type="ECO:0000313" key="6">
    <source>
        <dbReference type="Ensembl" id="ENSSAUP00010008048.1"/>
    </source>
</evidence>
<dbReference type="GO" id="GO:0005768">
    <property type="term" value="C:endosome"/>
    <property type="evidence" value="ECO:0007669"/>
    <property type="project" value="TreeGrafter"/>
</dbReference>
<dbReference type="FunFam" id="1.25.40.280:FF:000001">
    <property type="entry name" value="programmed cell death 6-interacting protein-like isoform X1"/>
    <property type="match status" value="1"/>
</dbReference>
<keyword evidence="3" id="KW-0175">Coiled coil</keyword>
<dbReference type="Gene3D" id="1.20.140.50">
    <property type="entry name" value="alix/aip1 like domains"/>
    <property type="match status" value="1"/>
</dbReference>
<dbReference type="InterPro" id="IPR038499">
    <property type="entry name" value="BRO1_sf"/>
</dbReference>